<accession>A0A345XJ92</accession>
<keyword evidence="2" id="KW-1185">Reference proteome</keyword>
<dbReference type="EMBL" id="CP031320">
    <property type="protein sequence ID" value="AXK31708.1"/>
    <property type="molecule type" value="Genomic_DNA"/>
</dbReference>
<protein>
    <submittedName>
        <fullName evidence="1">Pyridoxamine 5'-phosphate oxidase family protein</fullName>
    </submittedName>
</protein>
<dbReference type="AlphaFoldDB" id="A0A345XJ92"/>
<sequence length="129" mass="14120">MPTEQDRAIELLRTTPYGRIAMSRHALPFITVARHIVAGRSVLLRLHRGFGYHRACDGNVVAYEADNMHRGGDVWAVQLVGTARLAEPGPAELARLGPPARSADAEPYAPAYLRLDPRFASVHRLTGVA</sequence>
<dbReference type="KEGG" id="sarm:DVA86_02630"/>
<dbReference type="RefSeq" id="WP_208875419.1">
    <property type="nucleotide sequence ID" value="NZ_CP031320.1"/>
</dbReference>
<organism evidence="1 2">
    <name type="scientific">Streptomyces armeniacus</name>
    <dbReference type="NCBI Taxonomy" id="83291"/>
    <lineage>
        <taxon>Bacteria</taxon>
        <taxon>Bacillati</taxon>
        <taxon>Actinomycetota</taxon>
        <taxon>Actinomycetes</taxon>
        <taxon>Kitasatosporales</taxon>
        <taxon>Streptomycetaceae</taxon>
        <taxon>Streptomyces</taxon>
    </lineage>
</organism>
<dbReference type="InterPro" id="IPR012349">
    <property type="entry name" value="Split_barrel_FMN-bd"/>
</dbReference>
<gene>
    <name evidence="1" type="ORF">DVA86_02630</name>
</gene>
<dbReference type="Pfam" id="PF12900">
    <property type="entry name" value="Pyridox_ox_2"/>
    <property type="match status" value="1"/>
</dbReference>
<dbReference type="Gene3D" id="2.30.110.10">
    <property type="entry name" value="Electron Transport, Fmn-binding Protein, Chain A"/>
    <property type="match status" value="1"/>
</dbReference>
<evidence type="ECO:0000313" key="2">
    <source>
        <dbReference type="Proteomes" id="UP000254425"/>
    </source>
</evidence>
<dbReference type="SUPFAM" id="SSF50475">
    <property type="entry name" value="FMN-binding split barrel"/>
    <property type="match status" value="1"/>
</dbReference>
<dbReference type="Proteomes" id="UP000254425">
    <property type="component" value="Chromosome"/>
</dbReference>
<reference evidence="1 2" key="1">
    <citation type="submission" date="2018-07" db="EMBL/GenBank/DDBJ databases">
        <title>Draft genome of the type strain Streptomyces armeniacus ATCC 15676.</title>
        <authorList>
            <person name="Labana P."/>
            <person name="Gosse J.T."/>
            <person name="Boddy C.N."/>
        </authorList>
    </citation>
    <scope>NUCLEOTIDE SEQUENCE [LARGE SCALE GENOMIC DNA]</scope>
    <source>
        <strain evidence="1 2">ATCC 15676</strain>
    </source>
</reference>
<proteinExistence type="predicted"/>
<dbReference type="InterPro" id="IPR024747">
    <property type="entry name" value="Pyridox_Oxase-rel"/>
</dbReference>
<evidence type="ECO:0000313" key="1">
    <source>
        <dbReference type="EMBL" id="AXK31708.1"/>
    </source>
</evidence>
<name>A0A345XJ92_9ACTN</name>